<evidence type="ECO:0000313" key="3">
    <source>
        <dbReference type="Proteomes" id="UP000233534"/>
    </source>
</evidence>
<dbReference type="Pfam" id="PF02556">
    <property type="entry name" value="SecB"/>
    <property type="match status" value="1"/>
</dbReference>
<dbReference type="RefSeq" id="WP_101303228.1">
    <property type="nucleotide sequence ID" value="NZ_CP025197.1"/>
</dbReference>
<dbReference type="InterPro" id="IPR003708">
    <property type="entry name" value="SecB"/>
</dbReference>
<reference evidence="2 3" key="1">
    <citation type="submission" date="2017-12" db="EMBL/GenBank/DDBJ databases">
        <title>Complete genome sequence of Herbivorax saccincola GGR1, a novel Cellulosome-producing hydrolytic bacterium in a thermophilic biogas plant, established by Illumina and Nanopore MinION sequencing.</title>
        <authorList>
            <person name="Pechtl A."/>
            <person name="Ruckert C."/>
            <person name="Koeck D.E."/>
            <person name="Maus I."/>
            <person name="Winkler A."/>
            <person name="Kalinowski J."/>
            <person name="Puhler A."/>
            <person name="Schwarz W.W."/>
            <person name="Zverlov V.V."/>
            <person name="Schluter A."/>
            <person name="Liebl W."/>
        </authorList>
    </citation>
    <scope>NUCLEOTIDE SEQUENCE [LARGE SCALE GENOMIC DNA]</scope>
    <source>
        <strain evidence="3">SR1</strain>
    </source>
</reference>
<dbReference type="GO" id="GO:0015031">
    <property type="term" value="P:protein transport"/>
    <property type="evidence" value="ECO:0007669"/>
    <property type="project" value="InterPro"/>
</dbReference>
<evidence type="ECO:0000313" key="2">
    <source>
        <dbReference type="EMBL" id="AUG58645.1"/>
    </source>
</evidence>
<dbReference type="Gene3D" id="3.10.420.10">
    <property type="entry name" value="SecB-like"/>
    <property type="match status" value="1"/>
</dbReference>
<dbReference type="GO" id="GO:0051262">
    <property type="term" value="P:protein tetramerization"/>
    <property type="evidence" value="ECO:0007669"/>
    <property type="project" value="InterPro"/>
</dbReference>
<dbReference type="EMBL" id="CP025197">
    <property type="protein sequence ID" value="AUG58645.1"/>
    <property type="molecule type" value="Genomic_DNA"/>
</dbReference>
<dbReference type="SUPFAM" id="SSF54611">
    <property type="entry name" value="SecB-like"/>
    <property type="match status" value="1"/>
</dbReference>
<comment type="similarity">
    <text evidence="1">Belongs to the SecB family.</text>
</comment>
<dbReference type="Proteomes" id="UP000233534">
    <property type="component" value="Chromosome"/>
</dbReference>
<organism evidence="2 3">
    <name type="scientific">Acetivibrio saccincola</name>
    <dbReference type="NCBI Taxonomy" id="1677857"/>
    <lineage>
        <taxon>Bacteria</taxon>
        <taxon>Bacillati</taxon>
        <taxon>Bacillota</taxon>
        <taxon>Clostridia</taxon>
        <taxon>Eubacteriales</taxon>
        <taxon>Oscillospiraceae</taxon>
        <taxon>Acetivibrio</taxon>
    </lineage>
</organism>
<dbReference type="GO" id="GO:0051082">
    <property type="term" value="F:unfolded protein binding"/>
    <property type="evidence" value="ECO:0007669"/>
    <property type="project" value="InterPro"/>
</dbReference>
<accession>A0A2K9EHF5</accession>
<dbReference type="AlphaFoldDB" id="A0A2K9EHF5"/>
<dbReference type="InterPro" id="IPR035958">
    <property type="entry name" value="SecB-like_sf"/>
</dbReference>
<proteinExistence type="inferred from homology"/>
<protein>
    <submittedName>
        <fullName evidence="2">Preprotein translocase subunit SecB</fullName>
    </submittedName>
</protein>
<dbReference type="KEGG" id="hsc:HVS_13910"/>
<evidence type="ECO:0000256" key="1">
    <source>
        <dbReference type="ARBA" id="ARBA00009990"/>
    </source>
</evidence>
<name>A0A2K9EHF5_9FIRM</name>
<sequence length="137" mass="15656">MRESNFQLIGKPQVTSIRFDVNKDYIFDKEVTLEINSNIRVLRNSREQKKEAIVILSIGIFSSKELPDVPFKLDIEIQGCFAWDGVLDNDTAQLESMLRQNAPAALFSYLRPIVTLITVEANMPPLVLPLMNFIEKE</sequence>
<keyword evidence="3" id="KW-1185">Reference proteome</keyword>
<gene>
    <name evidence="2" type="ORF">HVS_13910</name>
</gene>